<evidence type="ECO:0000313" key="6">
    <source>
        <dbReference type="Proteomes" id="UP000508034"/>
    </source>
</evidence>
<evidence type="ECO:0000313" key="4">
    <source>
        <dbReference type="EMBL" id="APF32641.1"/>
    </source>
</evidence>
<keyword evidence="4" id="KW-0614">Plasmid</keyword>
<dbReference type="InterPro" id="IPR042099">
    <property type="entry name" value="ANL_N_sf"/>
</dbReference>
<dbReference type="InterPro" id="IPR025110">
    <property type="entry name" value="AMP-bd_C"/>
</dbReference>
<geneLocation type="plasmid" evidence="4">
    <name>pAM65-52-1-360K</name>
</geneLocation>
<organism evidence="4">
    <name type="scientific">Bacillus thuringiensis subsp. israelensis</name>
    <dbReference type="NCBI Taxonomy" id="1430"/>
    <lineage>
        <taxon>Bacteria</taxon>
        <taxon>Bacillati</taxon>
        <taxon>Bacillota</taxon>
        <taxon>Bacilli</taxon>
        <taxon>Bacillales</taxon>
        <taxon>Bacillaceae</taxon>
        <taxon>Bacillus</taxon>
        <taxon>Bacillus cereus group</taxon>
    </lineage>
</organism>
<dbReference type="InterPro" id="IPR045851">
    <property type="entry name" value="AMP-bd_C_sf"/>
</dbReference>
<protein>
    <submittedName>
        <fullName evidence="4">4-coumarate--CoA ligase</fullName>
    </submittedName>
    <submittedName>
        <fullName evidence="5">Mong-chain-fatty-acid--CoA ligase</fullName>
    </submittedName>
</protein>
<dbReference type="Pfam" id="PF13193">
    <property type="entry name" value="AMP-binding_C"/>
    <property type="match status" value="1"/>
</dbReference>
<evidence type="ECO:0000259" key="3">
    <source>
        <dbReference type="Pfam" id="PF13193"/>
    </source>
</evidence>
<dbReference type="RefSeq" id="WP_000262983.1">
    <property type="nucleotide sequence ID" value="NZ_CAAKHA010000028.1"/>
</dbReference>
<keyword evidence="4" id="KW-0436">Ligase</keyword>
<accession>A0A1L2Z0P3</accession>
<evidence type="ECO:0000256" key="1">
    <source>
        <dbReference type="SAM" id="Phobius"/>
    </source>
</evidence>
<dbReference type="GO" id="GO:0016405">
    <property type="term" value="F:CoA-ligase activity"/>
    <property type="evidence" value="ECO:0007669"/>
    <property type="project" value="TreeGrafter"/>
</dbReference>
<gene>
    <name evidence="5" type="primary">lcfB_3</name>
    <name evidence="4" type="ORF">ATN07_29500</name>
    <name evidence="5" type="ORF">BTAR23_AR23_05937</name>
</gene>
<dbReference type="SUPFAM" id="SSF56801">
    <property type="entry name" value="Acetyl-CoA synthetase-like"/>
    <property type="match status" value="1"/>
</dbReference>
<dbReference type="AlphaFoldDB" id="A0A1L2Z0P3"/>
<dbReference type="InterPro" id="IPR000873">
    <property type="entry name" value="AMP-dep_synth/lig_dom"/>
</dbReference>
<dbReference type="Pfam" id="PF00501">
    <property type="entry name" value="AMP-binding"/>
    <property type="match status" value="1"/>
</dbReference>
<keyword evidence="1" id="KW-0812">Transmembrane</keyword>
<keyword evidence="1" id="KW-1133">Transmembrane helix</keyword>
<dbReference type="EMBL" id="CP013276">
    <property type="protein sequence ID" value="APF32641.1"/>
    <property type="molecule type" value="Genomic_DNA"/>
</dbReference>
<evidence type="ECO:0000259" key="2">
    <source>
        <dbReference type="Pfam" id="PF00501"/>
    </source>
</evidence>
<dbReference type="EMBL" id="CAAKHA010000028">
    <property type="protein sequence ID" value="VIJ07839.1"/>
    <property type="molecule type" value="Genomic_DNA"/>
</dbReference>
<feature type="transmembrane region" description="Helical" evidence="1">
    <location>
        <begin position="189"/>
        <end position="215"/>
    </location>
</feature>
<feature type="domain" description="AMP-binding enzyme C-terminal" evidence="3">
    <location>
        <begin position="411"/>
        <end position="485"/>
    </location>
</feature>
<reference evidence="5 6" key="2">
    <citation type="submission" date="2019-04" db="EMBL/GenBank/DDBJ databases">
        <authorList>
            <person name="Patino-Navarrete R."/>
            <person name="Patino Navarrete R."/>
        </authorList>
    </citation>
    <scope>NUCLEOTIDE SEQUENCE [LARGE SCALE GENOMIC DNA]</scope>
    <source>
        <strain evidence="5">Bacillus thuringiensis strain AR23</strain>
    </source>
</reference>
<dbReference type="PANTHER" id="PTHR24096">
    <property type="entry name" value="LONG-CHAIN-FATTY-ACID--COA LIGASE"/>
    <property type="match status" value="1"/>
</dbReference>
<proteinExistence type="predicted"/>
<dbReference type="Gene3D" id="3.30.300.30">
    <property type="match status" value="1"/>
</dbReference>
<sequence length="495" mass="54902">MVYQFLEKNKNLSTEAVIYGEDKITYKELFRKSSLLGRKLSGEATDTIIICIPNNIYYVVSYFSILACDKIVYPISSLSKQDEVISAIERTGSNVILCTHDYYEQLKAMCQNSNIKIICVDNETLYDSNTDDLESICYVESKINDTCVLLNTSGSTDIHKIVMLTQKNIMTNCTDWVEGALDTSTHGKVLIAMPACTSFGTVVITTCVLLGWTIVFMPSFFNSATLLQTIGKEEITHLICIGSMLNILASDVAKLGPSNYNSLKFIGIGGNKAVPETMKIMMKYFPEVGLSPGYGITEATCIVSGIHPDISRNNKELFYEKIHSAGKPYRNSNVKIDNREGMPNSTGEILIGGSIVMKGYYNNTQATKAALNNGYLHTGDIGYFDEDGYLYVVGRIKNIIKSGGYTVFSEEIEAALQNSGMVKEAYAYGIPDPILDEKIIVDVIPIDGAINVLDIEEYCLQHLAKYKIPSKIQFVSDIKKTKNGKIQRKVYTLNE</sequence>
<dbReference type="Gene3D" id="3.40.50.12780">
    <property type="entry name" value="N-terminal domain of ligase-like"/>
    <property type="match status" value="1"/>
</dbReference>
<name>A0A1L2Z0P3_BACTI</name>
<feature type="domain" description="AMP-dependent synthetase/ligase" evidence="2">
    <location>
        <begin position="13"/>
        <end position="361"/>
    </location>
</feature>
<evidence type="ECO:0000313" key="5">
    <source>
        <dbReference type="EMBL" id="VIJ07839.1"/>
    </source>
</evidence>
<reference evidence="4" key="1">
    <citation type="journal article" date="2017" name="Res. Microbiol.">
        <title>Comparative genomics of extrachromosomal elements in Bacillus thuringiensis subsp. israelensis.</title>
        <authorList>
            <person name="Bolotin A."/>
            <person name="Gillis A."/>
            <person name="Sanchis V."/>
            <person name="Nielsen-LeRoux C."/>
            <person name="Mahillon J."/>
            <person name="Lereclus D."/>
            <person name="Sorokin A."/>
        </authorList>
    </citation>
    <scope>NUCLEOTIDE SEQUENCE</scope>
    <source>
        <strain evidence="4">AM65-52</strain>
        <plasmid evidence="4">pAM65-52-1-360K</plasmid>
    </source>
</reference>
<keyword evidence="1" id="KW-0472">Membrane</keyword>
<dbReference type="Proteomes" id="UP000508034">
    <property type="component" value="Unassembled WGS sequence"/>
</dbReference>